<evidence type="ECO:0000256" key="2">
    <source>
        <dbReference type="ARBA" id="ARBA00004651"/>
    </source>
</evidence>
<reference evidence="15 16" key="1">
    <citation type="submission" date="2017-02" db="EMBL/GenBank/DDBJ databases">
        <title>Pseudoalteromonas ulvae TC14 Genome.</title>
        <authorList>
            <person name="Molmeret M."/>
        </authorList>
    </citation>
    <scope>NUCLEOTIDE SEQUENCE [LARGE SCALE GENOMIC DNA]</scope>
    <source>
        <strain evidence="15">TC14</strain>
    </source>
</reference>
<dbReference type="Pfam" id="PF01292">
    <property type="entry name" value="Ni_hydr_CYTB"/>
    <property type="match status" value="1"/>
</dbReference>
<keyword evidence="7" id="KW-0479">Metal-binding</keyword>
<dbReference type="GO" id="GO:0022904">
    <property type="term" value="P:respiratory electron transport chain"/>
    <property type="evidence" value="ECO:0007669"/>
    <property type="project" value="InterPro"/>
</dbReference>
<dbReference type="GO" id="GO:0009055">
    <property type="term" value="F:electron transfer activity"/>
    <property type="evidence" value="ECO:0007669"/>
    <property type="project" value="InterPro"/>
</dbReference>
<evidence type="ECO:0000256" key="4">
    <source>
        <dbReference type="ARBA" id="ARBA00022475"/>
    </source>
</evidence>
<evidence type="ECO:0000256" key="10">
    <source>
        <dbReference type="ARBA" id="ARBA00023004"/>
    </source>
</evidence>
<organism evidence="15 16">
    <name type="scientific">Pseudoalteromonas ulvae</name>
    <dbReference type="NCBI Taxonomy" id="107327"/>
    <lineage>
        <taxon>Bacteria</taxon>
        <taxon>Pseudomonadati</taxon>
        <taxon>Pseudomonadota</taxon>
        <taxon>Gammaproteobacteria</taxon>
        <taxon>Alteromonadales</taxon>
        <taxon>Pseudoalteromonadaceae</taxon>
        <taxon>Pseudoalteromonas</taxon>
    </lineage>
</organism>
<keyword evidence="11 13" id="KW-0472">Membrane</keyword>
<evidence type="ECO:0000313" key="16">
    <source>
        <dbReference type="Proteomes" id="UP000194841"/>
    </source>
</evidence>
<dbReference type="Gene3D" id="1.20.950.20">
    <property type="entry name" value="Transmembrane di-heme cytochromes, Chain C"/>
    <property type="match status" value="1"/>
</dbReference>
<dbReference type="AlphaFoldDB" id="A0A244CPR0"/>
<dbReference type="GO" id="GO:0046872">
    <property type="term" value="F:metal ion binding"/>
    <property type="evidence" value="ECO:0007669"/>
    <property type="project" value="UniProtKB-KW"/>
</dbReference>
<comment type="similarity">
    <text evidence="12">Belongs to the cytochrome b561 family.</text>
</comment>
<keyword evidence="16" id="KW-1185">Reference proteome</keyword>
<name>A0A244CPR0_PSEDV</name>
<gene>
    <name evidence="15" type="ORF">B1199_11055</name>
</gene>
<keyword evidence="9 13" id="KW-1133">Transmembrane helix</keyword>
<evidence type="ECO:0000256" key="12">
    <source>
        <dbReference type="ARBA" id="ARBA00037975"/>
    </source>
</evidence>
<evidence type="ECO:0000256" key="3">
    <source>
        <dbReference type="ARBA" id="ARBA00022448"/>
    </source>
</evidence>
<keyword evidence="8" id="KW-0249">Electron transport</keyword>
<feature type="transmembrane region" description="Helical" evidence="13">
    <location>
        <begin position="148"/>
        <end position="166"/>
    </location>
</feature>
<evidence type="ECO:0000256" key="11">
    <source>
        <dbReference type="ARBA" id="ARBA00023136"/>
    </source>
</evidence>
<dbReference type="InterPro" id="IPR011577">
    <property type="entry name" value="Cyt_b561_bac/Ni-Hgenase"/>
</dbReference>
<evidence type="ECO:0000256" key="6">
    <source>
        <dbReference type="ARBA" id="ARBA00022692"/>
    </source>
</evidence>
<comment type="caution">
    <text evidence="15">The sequence shown here is derived from an EMBL/GenBank/DDBJ whole genome shotgun (WGS) entry which is preliminary data.</text>
</comment>
<evidence type="ECO:0000256" key="1">
    <source>
        <dbReference type="ARBA" id="ARBA00001970"/>
    </source>
</evidence>
<dbReference type="PANTHER" id="PTHR30529">
    <property type="entry name" value="CYTOCHROME B561"/>
    <property type="match status" value="1"/>
</dbReference>
<dbReference type="Proteomes" id="UP000194841">
    <property type="component" value="Unassembled WGS sequence"/>
</dbReference>
<keyword evidence="6 13" id="KW-0812">Transmembrane</keyword>
<dbReference type="SUPFAM" id="SSF81342">
    <property type="entry name" value="Transmembrane di-heme cytochromes"/>
    <property type="match status" value="1"/>
</dbReference>
<dbReference type="InterPro" id="IPR052168">
    <property type="entry name" value="Cytochrome_b561_oxidase"/>
</dbReference>
<keyword evidence="4" id="KW-1003">Cell membrane</keyword>
<evidence type="ECO:0000256" key="9">
    <source>
        <dbReference type="ARBA" id="ARBA00022989"/>
    </source>
</evidence>
<evidence type="ECO:0000256" key="13">
    <source>
        <dbReference type="SAM" id="Phobius"/>
    </source>
</evidence>
<comment type="subcellular location">
    <subcellularLocation>
        <location evidence="2">Cell membrane</location>
        <topology evidence="2">Multi-pass membrane protein</topology>
    </subcellularLocation>
</comment>
<dbReference type="PANTHER" id="PTHR30529:SF1">
    <property type="entry name" value="CYTOCHROME B561 HOMOLOG 2"/>
    <property type="match status" value="1"/>
</dbReference>
<feature type="transmembrane region" description="Helical" evidence="13">
    <location>
        <begin position="91"/>
        <end position="113"/>
    </location>
</feature>
<evidence type="ECO:0000256" key="7">
    <source>
        <dbReference type="ARBA" id="ARBA00022723"/>
    </source>
</evidence>
<dbReference type="GO" id="GO:0005886">
    <property type="term" value="C:plasma membrane"/>
    <property type="evidence" value="ECO:0007669"/>
    <property type="project" value="UniProtKB-SubCell"/>
</dbReference>
<protein>
    <submittedName>
        <fullName evidence="15">Cytochrome B</fullName>
    </submittedName>
</protein>
<proteinExistence type="inferred from homology"/>
<keyword evidence="5" id="KW-0349">Heme</keyword>
<accession>A0A244CPR0</accession>
<dbReference type="OrthoDB" id="9793784at2"/>
<dbReference type="RefSeq" id="WP_086744183.1">
    <property type="nucleotide sequence ID" value="NZ_MWPV01000003.1"/>
</dbReference>
<keyword evidence="10" id="KW-0408">Iron</keyword>
<keyword evidence="3" id="KW-0813">Transport</keyword>
<feature type="transmembrane region" description="Helical" evidence="13">
    <location>
        <begin position="54"/>
        <end position="71"/>
    </location>
</feature>
<feature type="domain" description="Cytochrome b561 bacterial/Ni-hydrogenase" evidence="14">
    <location>
        <begin position="9"/>
        <end position="181"/>
    </location>
</feature>
<evidence type="ECO:0000259" key="14">
    <source>
        <dbReference type="Pfam" id="PF01292"/>
    </source>
</evidence>
<evidence type="ECO:0000313" key="15">
    <source>
        <dbReference type="EMBL" id="OUL57600.1"/>
    </source>
</evidence>
<evidence type="ECO:0000256" key="8">
    <source>
        <dbReference type="ARBA" id="ARBA00022982"/>
    </source>
</evidence>
<feature type="transmembrane region" description="Helical" evidence="13">
    <location>
        <begin position="12"/>
        <end position="33"/>
    </location>
</feature>
<dbReference type="InterPro" id="IPR016174">
    <property type="entry name" value="Di-haem_cyt_TM"/>
</dbReference>
<dbReference type="GO" id="GO:0020037">
    <property type="term" value="F:heme binding"/>
    <property type="evidence" value="ECO:0007669"/>
    <property type="project" value="TreeGrafter"/>
</dbReference>
<sequence length="189" mass="21472">MLKNSSHQYGTVAIVLHWLMAAAIVFLFALGLYMVELTYYDAWYKGSLDLHKSIGISVFLLLLARVAWRFFNVVPEPIHSEQPSAKVLASVAHYVHLLLYALMFLIVLTGFLISTADGRAIDVFGVLSIPALPFSIEQQEDVAGEIHFWLAWSLMTLIAVHALGAFKHHFFDKDRTLLRMVNIKQNKWE</sequence>
<comment type="cofactor">
    <cofactor evidence="1">
        <name>heme b</name>
        <dbReference type="ChEBI" id="CHEBI:60344"/>
    </cofactor>
</comment>
<evidence type="ECO:0000256" key="5">
    <source>
        <dbReference type="ARBA" id="ARBA00022617"/>
    </source>
</evidence>
<dbReference type="EMBL" id="MWPV01000003">
    <property type="protein sequence ID" value="OUL57600.1"/>
    <property type="molecule type" value="Genomic_DNA"/>
</dbReference>